<organism evidence="1 2">
    <name type="scientific">Candidatus Carsonella ruddii HT isolate Thao2000</name>
    <dbReference type="NCBI Taxonomy" id="1202539"/>
    <lineage>
        <taxon>Bacteria</taxon>
        <taxon>Pseudomonadati</taxon>
        <taxon>Pseudomonadota</taxon>
        <taxon>Gammaproteobacteria</taxon>
        <taxon>Oceanospirillales</taxon>
        <taxon>Halomonadaceae</taxon>
        <taxon>Zymobacter group</taxon>
        <taxon>Candidatus Carsonella</taxon>
    </lineage>
</organism>
<dbReference type="KEGG" id="crt:A355_0149"/>
<dbReference type="PATRIC" id="fig|1202539.3.peg.120"/>
<reference evidence="1 2" key="1">
    <citation type="journal article" date="2012" name="Mol. Biol. Evol.">
        <title>Genome reduction and co-evolution between the primary and secondary bacterial symbionts of psyllids.</title>
        <authorList>
            <person name="Sloan D.B."/>
            <person name="Moran N.A."/>
        </authorList>
    </citation>
    <scope>NUCLEOTIDE SEQUENCE [LARGE SCALE GENOMIC DNA]</scope>
    <source>
        <strain evidence="1 2">HT</strain>
    </source>
</reference>
<dbReference type="Proteomes" id="UP000003933">
    <property type="component" value="Chromosome"/>
</dbReference>
<keyword evidence="1" id="KW-0689">Ribosomal protein</keyword>
<proteinExistence type="predicted"/>
<dbReference type="GO" id="GO:0005840">
    <property type="term" value="C:ribosome"/>
    <property type="evidence" value="ECO:0007669"/>
    <property type="project" value="UniProtKB-KW"/>
</dbReference>
<dbReference type="RefSeq" id="WP_014887469.1">
    <property type="nucleotide sequence ID" value="NC_018417.1"/>
</dbReference>
<dbReference type="HOGENOM" id="CLU_2804548_0_0_6"/>
<dbReference type="STRING" id="1202539.A355_0149"/>
<keyword evidence="1" id="KW-0687">Ribonucleoprotein</keyword>
<evidence type="ECO:0000313" key="2">
    <source>
        <dbReference type="Proteomes" id="UP000003933"/>
    </source>
</evidence>
<sequence length="63" mass="7603">MEFFKKNDNIIVTYLLNKKINVYIGKVKKIKKITFKVIKKNQEVIIKKNFFIKNPNFISLKKK</sequence>
<name>J3Z1M5_CARRU</name>
<evidence type="ECO:0000313" key="1">
    <source>
        <dbReference type="EMBL" id="AFP84169.1"/>
    </source>
</evidence>
<gene>
    <name evidence="1" type="primary">rplS</name>
    <name evidence="1" type="ORF">A355_0149</name>
</gene>
<accession>J3Z1M5</accession>
<dbReference type="EMBL" id="CP003544">
    <property type="protein sequence ID" value="AFP84169.1"/>
    <property type="molecule type" value="Genomic_DNA"/>
</dbReference>
<protein>
    <submittedName>
        <fullName evidence="1">Putative ribosomal protein L19</fullName>
    </submittedName>
</protein>
<dbReference type="AlphaFoldDB" id="J3Z1M5"/>